<evidence type="ECO:0000256" key="9">
    <source>
        <dbReference type="ARBA" id="ARBA00022989"/>
    </source>
</evidence>
<keyword evidence="4" id="KW-1003">Cell membrane</keyword>
<evidence type="ECO:0000256" key="6">
    <source>
        <dbReference type="ARBA" id="ARBA00022692"/>
    </source>
</evidence>
<dbReference type="GO" id="GO:0005886">
    <property type="term" value="C:plasma membrane"/>
    <property type="evidence" value="ECO:0007669"/>
    <property type="project" value="UniProtKB-SubCell"/>
</dbReference>
<evidence type="ECO:0000313" key="15">
    <source>
        <dbReference type="Proteomes" id="UP000028547"/>
    </source>
</evidence>
<dbReference type="Gene3D" id="1.20.950.20">
    <property type="entry name" value="Transmembrane di-heme cytochromes, Chain C"/>
    <property type="match status" value="1"/>
</dbReference>
<keyword evidence="6 12" id="KW-0812">Transmembrane</keyword>
<comment type="caution">
    <text evidence="14">The sequence shown here is derived from an EMBL/GenBank/DDBJ whole genome shotgun (WGS) entry which is preliminary data.</text>
</comment>
<name>A0A084STA6_9BACT</name>
<evidence type="ECO:0000256" key="10">
    <source>
        <dbReference type="ARBA" id="ARBA00023004"/>
    </source>
</evidence>
<evidence type="ECO:0000256" key="12">
    <source>
        <dbReference type="SAM" id="Phobius"/>
    </source>
</evidence>
<feature type="domain" description="Cytochrome b561 bacterial/Ni-hydrogenase" evidence="13">
    <location>
        <begin position="9"/>
        <end position="211"/>
    </location>
</feature>
<evidence type="ECO:0000256" key="11">
    <source>
        <dbReference type="ARBA" id="ARBA00023136"/>
    </source>
</evidence>
<keyword evidence="5" id="KW-0349">Heme</keyword>
<dbReference type="GO" id="GO:0022904">
    <property type="term" value="P:respiratory electron transport chain"/>
    <property type="evidence" value="ECO:0007669"/>
    <property type="project" value="InterPro"/>
</dbReference>
<keyword evidence="10" id="KW-0408">Iron</keyword>
<keyword evidence="11 12" id="KW-0472">Membrane</keyword>
<evidence type="ECO:0000256" key="5">
    <source>
        <dbReference type="ARBA" id="ARBA00022617"/>
    </source>
</evidence>
<evidence type="ECO:0000256" key="3">
    <source>
        <dbReference type="ARBA" id="ARBA00022448"/>
    </source>
</evidence>
<comment type="similarity">
    <text evidence="2">Belongs to the HupC/HyaC/HydC family.</text>
</comment>
<dbReference type="PRINTS" id="PR00161">
    <property type="entry name" value="NIHGNASECYTB"/>
</dbReference>
<keyword evidence="7" id="KW-0479">Metal-binding</keyword>
<dbReference type="GO" id="GO:0005506">
    <property type="term" value="F:iron ion binding"/>
    <property type="evidence" value="ECO:0007669"/>
    <property type="project" value="InterPro"/>
</dbReference>
<dbReference type="GO" id="GO:0020037">
    <property type="term" value="F:heme binding"/>
    <property type="evidence" value="ECO:0007669"/>
    <property type="project" value="TreeGrafter"/>
</dbReference>
<dbReference type="Proteomes" id="UP000028547">
    <property type="component" value="Unassembled WGS sequence"/>
</dbReference>
<dbReference type="GO" id="GO:0009055">
    <property type="term" value="F:electron transfer activity"/>
    <property type="evidence" value="ECO:0007669"/>
    <property type="project" value="InterPro"/>
</dbReference>
<dbReference type="EMBL" id="JPMI01000133">
    <property type="protein sequence ID" value="KFA91691.1"/>
    <property type="molecule type" value="Genomic_DNA"/>
</dbReference>
<sequence length="216" mass="24130">MPHAPRPQPGPVRLAHWVNVPLLAILAMSGLQILAAYPMMGPQGAPYGVYPFQGTPPPGWTRLGEWLAGARHWHFAFGWFFVLNGLCYVAWLVGSGEWRRRLFLPRRDARDALHTAAYYLRLRKEPPRQEPYNGLQRFAYTGVLVLALVEVLSGLVLYKPVQLRALTALFGGYDPARLVHLGVLALLALFTVGHVVMVALHPRTLGEMVTGGRRHE</sequence>
<protein>
    <submittedName>
        <fullName evidence="14">Thiosulfate reductase</fullName>
    </submittedName>
</protein>
<dbReference type="PANTHER" id="PTHR30485:SF1">
    <property type="entry name" value="CYTOCHROME YDHU-RELATED"/>
    <property type="match status" value="1"/>
</dbReference>
<comment type="subcellular location">
    <subcellularLocation>
        <location evidence="1">Cell membrane</location>
        <topology evidence="1">Multi-pass membrane protein</topology>
    </subcellularLocation>
</comment>
<dbReference type="SUPFAM" id="SSF81342">
    <property type="entry name" value="Transmembrane di-heme cytochromes"/>
    <property type="match status" value="1"/>
</dbReference>
<keyword evidence="3" id="KW-0813">Transport</keyword>
<feature type="transmembrane region" description="Helical" evidence="12">
    <location>
        <begin position="73"/>
        <end position="93"/>
    </location>
</feature>
<evidence type="ECO:0000256" key="1">
    <source>
        <dbReference type="ARBA" id="ARBA00004651"/>
    </source>
</evidence>
<dbReference type="PANTHER" id="PTHR30485">
    <property type="entry name" value="NI/FE-HYDROGENASE 1 B-TYPE CYTOCHROME SUBUNIT"/>
    <property type="match status" value="1"/>
</dbReference>
<feature type="transmembrane region" description="Helical" evidence="12">
    <location>
        <begin position="20"/>
        <end position="40"/>
    </location>
</feature>
<accession>A0A084STA6</accession>
<evidence type="ECO:0000259" key="13">
    <source>
        <dbReference type="Pfam" id="PF01292"/>
    </source>
</evidence>
<dbReference type="RefSeq" id="WP_043397757.1">
    <property type="nucleotide sequence ID" value="NZ_JPMI01000133.1"/>
</dbReference>
<evidence type="ECO:0000256" key="8">
    <source>
        <dbReference type="ARBA" id="ARBA00022982"/>
    </source>
</evidence>
<dbReference type="InterPro" id="IPR000516">
    <property type="entry name" value="Ni-dep_Hydgase_cyt-B"/>
</dbReference>
<reference evidence="14 15" key="1">
    <citation type="submission" date="2014-07" db="EMBL/GenBank/DDBJ databases">
        <title>Draft Genome Sequence of Gephyronic Acid Producer, Cystobacter violaceus Strain Cb vi76.</title>
        <authorList>
            <person name="Stevens D.C."/>
            <person name="Young J."/>
            <person name="Carmichael R."/>
            <person name="Tan J."/>
            <person name="Taylor R.E."/>
        </authorList>
    </citation>
    <scope>NUCLEOTIDE SEQUENCE [LARGE SCALE GENOMIC DNA]</scope>
    <source>
        <strain evidence="14 15">Cb vi76</strain>
    </source>
</reference>
<keyword evidence="8" id="KW-0249">Electron transport</keyword>
<evidence type="ECO:0000256" key="7">
    <source>
        <dbReference type="ARBA" id="ARBA00022723"/>
    </source>
</evidence>
<evidence type="ECO:0000256" key="2">
    <source>
        <dbReference type="ARBA" id="ARBA00008622"/>
    </source>
</evidence>
<dbReference type="InterPro" id="IPR011577">
    <property type="entry name" value="Cyt_b561_bac/Ni-Hgenase"/>
</dbReference>
<dbReference type="Pfam" id="PF01292">
    <property type="entry name" value="Ni_hydr_CYTB"/>
    <property type="match status" value="1"/>
</dbReference>
<organism evidence="14 15">
    <name type="scientific">Archangium violaceum Cb vi76</name>
    <dbReference type="NCBI Taxonomy" id="1406225"/>
    <lineage>
        <taxon>Bacteria</taxon>
        <taxon>Pseudomonadati</taxon>
        <taxon>Myxococcota</taxon>
        <taxon>Myxococcia</taxon>
        <taxon>Myxococcales</taxon>
        <taxon>Cystobacterineae</taxon>
        <taxon>Archangiaceae</taxon>
        <taxon>Archangium</taxon>
    </lineage>
</organism>
<evidence type="ECO:0000313" key="14">
    <source>
        <dbReference type="EMBL" id="KFA91691.1"/>
    </source>
</evidence>
<keyword evidence="9 12" id="KW-1133">Transmembrane helix</keyword>
<dbReference type="AlphaFoldDB" id="A0A084STA6"/>
<gene>
    <name evidence="14" type="ORF">Q664_20345</name>
</gene>
<proteinExistence type="inferred from homology"/>
<dbReference type="InterPro" id="IPR051542">
    <property type="entry name" value="Hydrogenase_cytochrome"/>
</dbReference>
<evidence type="ECO:0000256" key="4">
    <source>
        <dbReference type="ARBA" id="ARBA00022475"/>
    </source>
</evidence>
<feature type="transmembrane region" description="Helical" evidence="12">
    <location>
        <begin position="138"/>
        <end position="158"/>
    </location>
</feature>
<feature type="transmembrane region" description="Helical" evidence="12">
    <location>
        <begin position="178"/>
        <end position="200"/>
    </location>
</feature>
<dbReference type="InterPro" id="IPR016174">
    <property type="entry name" value="Di-haem_cyt_TM"/>
</dbReference>